<keyword evidence="6" id="KW-1185">Reference proteome</keyword>
<comment type="caution">
    <text evidence="5">The sequence shown here is derived from an EMBL/GenBank/DDBJ whole genome shotgun (WGS) entry which is preliminary data.</text>
</comment>
<dbReference type="PROSITE" id="PS50835">
    <property type="entry name" value="IG_LIKE"/>
    <property type="match status" value="1"/>
</dbReference>
<dbReference type="InterPro" id="IPR007110">
    <property type="entry name" value="Ig-like_dom"/>
</dbReference>
<evidence type="ECO:0000313" key="6">
    <source>
        <dbReference type="Proteomes" id="UP000564784"/>
    </source>
</evidence>
<evidence type="ECO:0000256" key="2">
    <source>
        <dbReference type="ARBA" id="ARBA00023130"/>
    </source>
</evidence>
<accession>A0A7K7JCH8</accession>
<gene>
    <name evidence="5" type="ORF">LOXCUR_R15852</name>
</gene>
<dbReference type="InterPro" id="IPR013106">
    <property type="entry name" value="Ig_V-set"/>
</dbReference>
<dbReference type="SUPFAM" id="SSF48726">
    <property type="entry name" value="Immunoglobulin"/>
    <property type="match status" value="1"/>
</dbReference>
<keyword evidence="3" id="KW-1280">Immunoglobulin</keyword>
<dbReference type="OrthoDB" id="9945861at2759"/>
<dbReference type="InterPro" id="IPR050199">
    <property type="entry name" value="IgHV"/>
</dbReference>
<dbReference type="GO" id="GO:0005576">
    <property type="term" value="C:extracellular region"/>
    <property type="evidence" value="ECO:0007669"/>
    <property type="project" value="UniProtKB-ARBA"/>
</dbReference>
<dbReference type="Proteomes" id="UP000564784">
    <property type="component" value="Unassembled WGS sequence"/>
</dbReference>
<dbReference type="GO" id="GO:0002250">
    <property type="term" value="P:adaptive immune response"/>
    <property type="evidence" value="ECO:0007669"/>
    <property type="project" value="UniProtKB-KW"/>
</dbReference>
<dbReference type="Pfam" id="PF07686">
    <property type="entry name" value="V-set"/>
    <property type="match status" value="1"/>
</dbReference>
<organism evidence="5 6">
    <name type="scientific">Loxia curvirostra</name>
    <name type="common">Red crossbill</name>
    <dbReference type="NCBI Taxonomy" id="64802"/>
    <lineage>
        <taxon>Eukaryota</taxon>
        <taxon>Metazoa</taxon>
        <taxon>Chordata</taxon>
        <taxon>Craniata</taxon>
        <taxon>Vertebrata</taxon>
        <taxon>Euteleostomi</taxon>
        <taxon>Archelosauria</taxon>
        <taxon>Archosauria</taxon>
        <taxon>Dinosauria</taxon>
        <taxon>Saurischia</taxon>
        <taxon>Theropoda</taxon>
        <taxon>Coelurosauria</taxon>
        <taxon>Aves</taxon>
        <taxon>Neognathae</taxon>
        <taxon>Neoaves</taxon>
        <taxon>Telluraves</taxon>
        <taxon>Australaves</taxon>
        <taxon>Passeriformes</taxon>
        <taxon>Passeroidea</taxon>
        <taxon>Fringillidae</taxon>
        <taxon>Carduelinae</taxon>
        <taxon>Loxia</taxon>
    </lineage>
</organism>
<dbReference type="InterPro" id="IPR013783">
    <property type="entry name" value="Ig-like_fold"/>
</dbReference>
<feature type="non-terminal residue" evidence="5">
    <location>
        <position position="71"/>
    </location>
</feature>
<feature type="non-terminal residue" evidence="5">
    <location>
        <position position="1"/>
    </location>
</feature>
<dbReference type="EMBL" id="VZSM01010345">
    <property type="protein sequence ID" value="NWZ03867.1"/>
    <property type="molecule type" value="Genomic_DNA"/>
</dbReference>
<evidence type="ECO:0000259" key="4">
    <source>
        <dbReference type="PROSITE" id="PS50835"/>
    </source>
</evidence>
<dbReference type="GO" id="GO:0019814">
    <property type="term" value="C:immunoglobulin complex"/>
    <property type="evidence" value="ECO:0007669"/>
    <property type="project" value="UniProtKB-KW"/>
</dbReference>
<sequence length="71" mass="8187">QNPRAVTVQEGDAVTFECSMQGGSVSSYNMYWYRQGRRGMEWISRDGYNYGEGFQGRFKATEDSSENRFPL</sequence>
<dbReference type="Gene3D" id="2.60.40.10">
    <property type="entry name" value="Immunoglobulins"/>
    <property type="match status" value="1"/>
</dbReference>
<keyword evidence="2" id="KW-1064">Adaptive immunity</keyword>
<dbReference type="InterPro" id="IPR036179">
    <property type="entry name" value="Ig-like_dom_sf"/>
</dbReference>
<keyword evidence="1" id="KW-0391">Immunity</keyword>
<dbReference type="PANTHER" id="PTHR23266">
    <property type="entry name" value="IMMUNOGLOBULIN HEAVY CHAIN"/>
    <property type="match status" value="1"/>
</dbReference>
<reference evidence="5 6" key="1">
    <citation type="submission" date="2019-09" db="EMBL/GenBank/DDBJ databases">
        <title>Bird 10,000 Genomes (B10K) Project - Family phase.</title>
        <authorList>
            <person name="Zhang G."/>
        </authorList>
    </citation>
    <scope>NUCLEOTIDE SEQUENCE [LARGE SCALE GENOMIC DNA]</scope>
    <source>
        <strain evidence="5">OUT-0011</strain>
        <tissue evidence="5">Muscle</tissue>
    </source>
</reference>
<evidence type="ECO:0000313" key="5">
    <source>
        <dbReference type="EMBL" id="NWZ03867.1"/>
    </source>
</evidence>
<dbReference type="AlphaFoldDB" id="A0A7K7JCH8"/>
<feature type="domain" description="Ig-like" evidence="4">
    <location>
        <begin position="1"/>
        <end position="71"/>
    </location>
</feature>
<evidence type="ECO:0000256" key="3">
    <source>
        <dbReference type="ARBA" id="ARBA00043265"/>
    </source>
</evidence>
<protein>
    <submittedName>
        <fullName evidence="5">HV335 protein</fullName>
    </submittedName>
</protein>
<name>A0A7K7JCH8_LOXCU</name>
<evidence type="ECO:0000256" key="1">
    <source>
        <dbReference type="ARBA" id="ARBA00022859"/>
    </source>
</evidence>
<proteinExistence type="predicted"/>